<organism evidence="2 3">
    <name type="scientific">Thioclava litoralis</name>
    <dbReference type="NCBI Taxonomy" id="3076557"/>
    <lineage>
        <taxon>Bacteria</taxon>
        <taxon>Pseudomonadati</taxon>
        <taxon>Pseudomonadota</taxon>
        <taxon>Alphaproteobacteria</taxon>
        <taxon>Rhodobacterales</taxon>
        <taxon>Paracoccaceae</taxon>
        <taxon>Thioclava</taxon>
    </lineage>
</organism>
<evidence type="ECO:0000256" key="1">
    <source>
        <dbReference type="SAM" id="Phobius"/>
    </source>
</evidence>
<feature type="transmembrane region" description="Helical" evidence="1">
    <location>
        <begin position="111"/>
        <end position="129"/>
    </location>
</feature>
<keyword evidence="1" id="KW-0472">Membrane</keyword>
<proteinExistence type="predicted"/>
<name>A0ABZ1DYN4_9RHOB</name>
<sequence>MRVLVSLLSGVIFGLGLMVSGMTDTQKVRGFLDVFGAWDPTLIFVLGGAVLPMVVAWRVAAKRKTSPMGEAYPGKPSTRLDGKLVLGALLFGVGWGLGGFCPGPAMASLSYGGWGGLVFVVAMFAGMAIERRLA</sequence>
<evidence type="ECO:0000313" key="2">
    <source>
        <dbReference type="EMBL" id="WRY32979.1"/>
    </source>
</evidence>
<dbReference type="RefSeq" id="WP_406720446.1">
    <property type="nucleotide sequence ID" value="NZ_CP135443.1"/>
</dbReference>
<feature type="transmembrane region" description="Helical" evidence="1">
    <location>
        <begin position="84"/>
        <end position="105"/>
    </location>
</feature>
<keyword evidence="1" id="KW-1133">Transmembrane helix</keyword>
<accession>A0ABZ1DYN4</accession>
<gene>
    <name evidence="2" type="ORF">RPE78_09755</name>
</gene>
<keyword evidence="3" id="KW-1185">Reference proteome</keyword>
<dbReference type="Pfam" id="PF20398">
    <property type="entry name" value="DUF6691"/>
    <property type="match status" value="1"/>
</dbReference>
<protein>
    <submittedName>
        <fullName evidence="2">DUF6691 family protein</fullName>
    </submittedName>
</protein>
<keyword evidence="1" id="KW-0812">Transmembrane</keyword>
<feature type="transmembrane region" description="Helical" evidence="1">
    <location>
        <begin position="41"/>
        <end position="60"/>
    </location>
</feature>
<evidence type="ECO:0000313" key="3">
    <source>
        <dbReference type="Proteomes" id="UP001623290"/>
    </source>
</evidence>
<dbReference type="EMBL" id="CP135443">
    <property type="protein sequence ID" value="WRY32979.1"/>
    <property type="molecule type" value="Genomic_DNA"/>
</dbReference>
<reference evidence="2 3" key="1">
    <citation type="submission" date="2023-09" db="EMBL/GenBank/DDBJ databases">
        <title>Thioclava shenzhenensis sp. nov., a multidrug resistant bacteria-antagonizing species isolated from coastal seawater.</title>
        <authorList>
            <person name="Long M."/>
        </authorList>
    </citation>
    <scope>NUCLEOTIDE SEQUENCE [LARGE SCALE GENOMIC DNA]</scope>
    <source>
        <strain evidence="2 3">FTW29</strain>
    </source>
</reference>
<dbReference type="InterPro" id="IPR046513">
    <property type="entry name" value="DUF6691"/>
</dbReference>
<dbReference type="Proteomes" id="UP001623290">
    <property type="component" value="Chromosome"/>
</dbReference>